<dbReference type="Proteomes" id="UP000034349">
    <property type="component" value="Unassembled WGS sequence"/>
</dbReference>
<accession>A0A0G0BZD5</accession>
<reference evidence="2 3" key="1">
    <citation type="journal article" date="2015" name="Nature">
        <title>rRNA introns, odd ribosomes, and small enigmatic genomes across a large radiation of phyla.</title>
        <authorList>
            <person name="Brown C.T."/>
            <person name="Hug L.A."/>
            <person name="Thomas B.C."/>
            <person name="Sharon I."/>
            <person name="Castelle C.J."/>
            <person name="Singh A."/>
            <person name="Wilkins M.J."/>
            <person name="Williams K.H."/>
            <person name="Banfield J.F."/>
        </authorList>
    </citation>
    <scope>NUCLEOTIDE SEQUENCE [LARGE SCALE GENOMIC DNA]</scope>
</reference>
<evidence type="ECO:0000313" key="2">
    <source>
        <dbReference type="EMBL" id="KKP36427.1"/>
    </source>
</evidence>
<evidence type="ECO:0000256" key="1">
    <source>
        <dbReference type="SAM" id="Phobius"/>
    </source>
</evidence>
<comment type="caution">
    <text evidence="2">The sequence shown here is derived from an EMBL/GenBank/DDBJ whole genome shotgun (WGS) entry which is preliminary data.</text>
</comment>
<dbReference type="EMBL" id="LBOK01000018">
    <property type="protein sequence ID" value="KKP36427.1"/>
    <property type="molecule type" value="Genomic_DNA"/>
</dbReference>
<organism evidence="2 3">
    <name type="scientific">Candidatus Roizmanbacteria bacterium GW2011_GWA2_32_13</name>
    <dbReference type="NCBI Taxonomy" id="1618475"/>
    <lineage>
        <taxon>Bacteria</taxon>
        <taxon>Candidatus Roizmaniibacteriota</taxon>
    </lineage>
</organism>
<evidence type="ECO:0000313" key="3">
    <source>
        <dbReference type="Proteomes" id="UP000034349"/>
    </source>
</evidence>
<protein>
    <recommendedName>
        <fullName evidence="4">DUF5673 domain-containing protein</fullName>
    </recommendedName>
</protein>
<keyword evidence="1" id="KW-1133">Transmembrane helix</keyword>
<sequence>MSDEELKTEKKPTTALNWETKESRRESKGEGWYWTIATGGLFLVIVSILMKNFLLTAFVVFASVTVALEGARKPQILKYSIGARGARIGDKLYPYSSLDSFWISYDPPHKKEIVIKSKKILASHLAMPLGDLDPNSARNLLVCFLKEEKHEETMSEIIADIIGL</sequence>
<name>A0A0G0BZD5_9BACT</name>
<keyword evidence="1" id="KW-0472">Membrane</keyword>
<evidence type="ECO:0008006" key="4">
    <source>
        <dbReference type="Google" id="ProtNLM"/>
    </source>
</evidence>
<keyword evidence="1" id="KW-0812">Transmembrane</keyword>
<feature type="transmembrane region" description="Helical" evidence="1">
    <location>
        <begin position="31"/>
        <end position="48"/>
    </location>
</feature>
<proteinExistence type="predicted"/>
<feature type="transmembrane region" description="Helical" evidence="1">
    <location>
        <begin position="54"/>
        <end position="71"/>
    </location>
</feature>
<gene>
    <name evidence="2" type="ORF">UR23_C0018G0001</name>
</gene>
<dbReference type="AlphaFoldDB" id="A0A0G0BZD5"/>